<dbReference type="InterPro" id="IPR017972">
    <property type="entry name" value="Cyt_P450_CS"/>
</dbReference>
<dbReference type="Proteomes" id="UP000192247">
    <property type="component" value="Unassembled WGS sequence"/>
</dbReference>
<dbReference type="GO" id="GO:0004497">
    <property type="term" value="F:monooxygenase activity"/>
    <property type="evidence" value="ECO:0007669"/>
    <property type="project" value="UniProtKB-KW"/>
</dbReference>
<evidence type="ECO:0000256" key="8">
    <source>
        <dbReference type="RuleBase" id="RU000461"/>
    </source>
</evidence>
<keyword evidence="11" id="KW-1185">Reference proteome</keyword>
<evidence type="ECO:0000256" key="3">
    <source>
        <dbReference type="ARBA" id="ARBA00022723"/>
    </source>
</evidence>
<dbReference type="InterPro" id="IPR036396">
    <property type="entry name" value="Cyt_P450_sf"/>
</dbReference>
<evidence type="ECO:0000256" key="6">
    <source>
        <dbReference type="ARBA" id="ARBA00023033"/>
    </source>
</evidence>
<evidence type="ECO:0000256" key="7">
    <source>
        <dbReference type="PIRSR" id="PIRSR602401-1"/>
    </source>
</evidence>
<comment type="caution">
    <text evidence="10">The sequence shown here is derived from an EMBL/GenBank/DDBJ whole genome shotgun (WGS) entry which is preliminary data.</text>
</comment>
<keyword evidence="3 7" id="KW-0479">Metal-binding</keyword>
<accession>A0A1V9XC88</accession>
<dbReference type="PANTHER" id="PTHR24303">
    <property type="entry name" value="HEME-BINDING MONOOXYGENASE FAMILY"/>
    <property type="match status" value="1"/>
</dbReference>
<dbReference type="AlphaFoldDB" id="A0A1V9XC88"/>
<keyword evidence="4 8" id="KW-0560">Oxidoreductase</keyword>
<dbReference type="InterPro" id="IPR002401">
    <property type="entry name" value="Cyt_P450_E_grp-I"/>
</dbReference>
<dbReference type="EMBL" id="MNPL01015639">
    <property type="protein sequence ID" value="OQR70978.1"/>
    <property type="molecule type" value="Genomic_DNA"/>
</dbReference>
<evidence type="ECO:0000256" key="1">
    <source>
        <dbReference type="ARBA" id="ARBA00001971"/>
    </source>
</evidence>
<name>A0A1V9XC88_9ACAR</name>
<evidence type="ECO:0000256" key="2">
    <source>
        <dbReference type="ARBA" id="ARBA00010617"/>
    </source>
</evidence>
<keyword evidence="6 8" id="KW-0503">Monooxygenase</keyword>
<keyword evidence="7 8" id="KW-0349">Heme</keyword>
<evidence type="ECO:0000256" key="5">
    <source>
        <dbReference type="ARBA" id="ARBA00023004"/>
    </source>
</evidence>
<dbReference type="STRING" id="418985.A0A1V9XC88"/>
<feature type="region of interest" description="Disordered" evidence="9">
    <location>
        <begin position="1"/>
        <end position="29"/>
    </location>
</feature>
<evidence type="ECO:0000256" key="4">
    <source>
        <dbReference type="ARBA" id="ARBA00023002"/>
    </source>
</evidence>
<proteinExistence type="inferred from homology"/>
<keyword evidence="5 7" id="KW-0408">Iron</keyword>
<dbReference type="GO" id="GO:0020037">
    <property type="term" value="F:heme binding"/>
    <property type="evidence" value="ECO:0007669"/>
    <property type="project" value="InterPro"/>
</dbReference>
<dbReference type="GO" id="GO:0016705">
    <property type="term" value="F:oxidoreductase activity, acting on paired donors, with incorporation or reduction of molecular oxygen"/>
    <property type="evidence" value="ECO:0007669"/>
    <property type="project" value="InterPro"/>
</dbReference>
<feature type="binding site" description="axial binding residue" evidence="7">
    <location>
        <position position="434"/>
    </location>
    <ligand>
        <name>heme</name>
        <dbReference type="ChEBI" id="CHEBI:30413"/>
    </ligand>
    <ligandPart>
        <name>Fe</name>
        <dbReference type="ChEBI" id="CHEBI:18248"/>
    </ligandPart>
</feature>
<dbReference type="PROSITE" id="PS00086">
    <property type="entry name" value="CYTOCHROME_P450"/>
    <property type="match status" value="1"/>
</dbReference>
<dbReference type="FunCoup" id="A0A1V9XC88">
    <property type="interactions" value="10"/>
</dbReference>
<comment type="similarity">
    <text evidence="2 8">Belongs to the cytochrome P450 family.</text>
</comment>
<dbReference type="PANTHER" id="PTHR24303:SF31">
    <property type="entry name" value="CYTOCHROME P450 307A1-RELATED"/>
    <property type="match status" value="1"/>
</dbReference>
<dbReference type="PRINTS" id="PR00463">
    <property type="entry name" value="EP450I"/>
</dbReference>
<evidence type="ECO:0000256" key="9">
    <source>
        <dbReference type="SAM" id="MobiDB-lite"/>
    </source>
</evidence>
<evidence type="ECO:0000313" key="11">
    <source>
        <dbReference type="Proteomes" id="UP000192247"/>
    </source>
</evidence>
<dbReference type="InParanoid" id="A0A1V9XC88"/>
<comment type="cofactor">
    <cofactor evidence="1 7">
        <name>heme</name>
        <dbReference type="ChEBI" id="CHEBI:30413"/>
    </cofactor>
</comment>
<dbReference type="GO" id="GO:0005506">
    <property type="term" value="F:iron ion binding"/>
    <property type="evidence" value="ECO:0007669"/>
    <property type="project" value="InterPro"/>
</dbReference>
<reference evidence="10 11" key="1">
    <citation type="journal article" date="2017" name="Gigascience">
        <title>Draft genome of the honey bee ectoparasitic mite, Tropilaelaps mercedesae, is shaped by the parasitic life history.</title>
        <authorList>
            <person name="Dong X."/>
            <person name="Armstrong S.D."/>
            <person name="Xia D."/>
            <person name="Makepeace B.L."/>
            <person name="Darby A.C."/>
            <person name="Kadowaki T."/>
        </authorList>
    </citation>
    <scope>NUCLEOTIDE SEQUENCE [LARGE SCALE GENOMIC DNA]</scope>
    <source>
        <strain evidence="10">Wuxi-XJTLU</strain>
    </source>
</reference>
<dbReference type="Gene3D" id="1.10.630.10">
    <property type="entry name" value="Cytochrome P450"/>
    <property type="match status" value="1"/>
</dbReference>
<dbReference type="InterPro" id="IPR001128">
    <property type="entry name" value="Cyt_P450"/>
</dbReference>
<dbReference type="OrthoDB" id="1470350at2759"/>
<organism evidence="10 11">
    <name type="scientific">Tropilaelaps mercedesae</name>
    <dbReference type="NCBI Taxonomy" id="418985"/>
    <lineage>
        <taxon>Eukaryota</taxon>
        <taxon>Metazoa</taxon>
        <taxon>Ecdysozoa</taxon>
        <taxon>Arthropoda</taxon>
        <taxon>Chelicerata</taxon>
        <taxon>Arachnida</taxon>
        <taxon>Acari</taxon>
        <taxon>Parasitiformes</taxon>
        <taxon>Mesostigmata</taxon>
        <taxon>Gamasina</taxon>
        <taxon>Dermanyssoidea</taxon>
        <taxon>Laelapidae</taxon>
        <taxon>Tropilaelaps</taxon>
    </lineage>
</organism>
<gene>
    <name evidence="10" type="ORF">BIW11_11277</name>
</gene>
<protein>
    <submittedName>
        <fullName evidence="10">Cytochrome P450-like</fullName>
    </submittedName>
</protein>
<dbReference type="SUPFAM" id="SSF48264">
    <property type="entry name" value="Cytochrome P450"/>
    <property type="match status" value="1"/>
</dbReference>
<dbReference type="Pfam" id="PF00067">
    <property type="entry name" value="p450"/>
    <property type="match status" value="1"/>
</dbReference>
<sequence length="489" mass="55724">MNLFNRLRRSDGSSQEASRHGKPLPGPGGVPILGAAPQLGKHAKVWDGFTELNEKYGSLVGLKIGSLYCLLVNSADHIKDILVNKASQFANRPDFIRFHAIFRWNRQLSVALCDWSDKQKARRDVLYGPLHPKGGICLQLKLFDSIGSQTSILIEHLKAQNGEALEPRKPILLACGNIFYDFFCSTTFSWTDEAYNRTTERYNQVFHELFQGFAIDFMPWLKPFYQKRLNEMFATAAKITRFTSSIIEHHEKTVADYQENPRDICDILLLYIRSSANTEAPPEIVFDKTDLDVIIEDLIGGFPVVSNMLLWGIWMIADEPEVQDKLFEEYKTICGSGVPSGDHKKALVYAEATMYEILRMVCSPIIPHVATQDVQLDGYDVPKNTMVMFNTCDLNFNPDHWDQPTKFMPERFIRDGVVFKPVHFLPFGTGKRSCMGDGLVRHIYQLVLSALFGHFRVQLASETSPVDYLDARGRVIMDKEPQFVFEVRH</sequence>
<evidence type="ECO:0000313" key="10">
    <source>
        <dbReference type="EMBL" id="OQR70978.1"/>
    </source>
</evidence>